<keyword evidence="4" id="KW-0539">Nucleus</keyword>
<comment type="subcellular location">
    <subcellularLocation>
        <location evidence="1">Nucleus</location>
    </subcellularLocation>
</comment>
<evidence type="ECO:0000256" key="2">
    <source>
        <dbReference type="ARBA" id="ARBA00022737"/>
    </source>
</evidence>
<feature type="domain" description="Myb-like" evidence="5">
    <location>
        <begin position="1"/>
        <end position="41"/>
    </location>
</feature>
<reference evidence="7 8" key="1">
    <citation type="submission" date="2023-12" db="EMBL/GenBank/DDBJ databases">
        <title>A high-quality genome assembly for Dillenia turbinata (Dilleniales).</title>
        <authorList>
            <person name="Chanderbali A."/>
        </authorList>
    </citation>
    <scope>NUCLEOTIDE SEQUENCE [LARGE SCALE GENOMIC DNA]</scope>
    <source>
        <strain evidence="7">LSX21</strain>
        <tissue evidence="7">Leaf</tissue>
    </source>
</reference>
<dbReference type="Proteomes" id="UP001370490">
    <property type="component" value="Unassembled WGS sequence"/>
</dbReference>
<dbReference type="InterPro" id="IPR009057">
    <property type="entry name" value="Homeodomain-like_sf"/>
</dbReference>
<name>A0AAN8UY62_9MAGN</name>
<feature type="domain" description="Myb-like" evidence="5">
    <location>
        <begin position="42"/>
        <end position="93"/>
    </location>
</feature>
<dbReference type="PANTHER" id="PTHR45614">
    <property type="entry name" value="MYB PROTEIN-RELATED"/>
    <property type="match status" value="1"/>
</dbReference>
<evidence type="ECO:0000313" key="8">
    <source>
        <dbReference type="Proteomes" id="UP001370490"/>
    </source>
</evidence>
<dbReference type="SMART" id="SM00717">
    <property type="entry name" value="SANT"/>
    <property type="match status" value="3"/>
</dbReference>
<organism evidence="7 8">
    <name type="scientific">Dillenia turbinata</name>
    <dbReference type="NCBI Taxonomy" id="194707"/>
    <lineage>
        <taxon>Eukaryota</taxon>
        <taxon>Viridiplantae</taxon>
        <taxon>Streptophyta</taxon>
        <taxon>Embryophyta</taxon>
        <taxon>Tracheophyta</taxon>
        <taxon>Spermatophyta</taxon>
        <taxon>Magnoliopsida</taxon>
        <taxon>eudicotyledons</taxon>
        <taxon>Gunneridae</taxon>
        <taxon>Pentapetalae</taxon>
        <taxon>Dilleniales</taxon>
        <taxon>Dilleniaceae</taxon>
        <taxon>Dillenia</taxon>
    </lineage>
</organism>
<dbReference type="InterPro" id="IPR001005">
    <property type="entry name" value="SANT/Myb"/>
</dbReference>
<dbReference type="PANTHER" id="PTHR45614:SF232">
    <property type="entry name" value="TRANSCRIPTION FACTOR MYB3R-2"/>
    <property type="match status" value="1"/>
</dbReference>
<feature type="domain" description="HTH myb-type" evidence="6">
    <location>
        <begin position="1"/>
        <end position="41"/>
    </location>
</feature>
<dbReference type="GO" id="GO:0000981">
    <property type="term" value="F:DNA-binding transcription factor activity, RNA polymerase II-specific"/>
    <property type="evidence" value="ECO:0007669"/>
    <property type="project" value="TreeGrafter"/>
</dbReference>
<evidence type="ECO:0000313" key="7">
    <source>
        <dbReference type="EMBL" id="KAK6920181.1"/>
    </source>
</evidence>
<keyword evidence="2" id="KW-0677">Repeat</keyword>
<dbReference type="Gene3D" id="1.10.10.60">
    <property type="entry name" value="Homeodomain-like"/>
    <property type="match status" value="3"/>
</dbReference>
<proteinExistence type="predicted"/>
<comment type="caution">
    <text evidence="7">The sequence shown here is derived from an EMBL/GenBank/DDBJ whole genome shotgun (WGS) entry which is preliminary data.</text>
</comment>
<dbReference type="FunFam" id="1.10.10.60:FF:000010">
    <property type="entry name" value="Transcriptional activator Myb isoform A"/>
    <property type="match status" value="1"/>
</dbReference>
<dbReference type="AlphaFoldDB" id="A0AAN8UY62"/>
<feature type="domain" description="Myb-like" evidence="5">
    <location>
        <begin position="94"/>
        <end position="134"/>
    </location>
</feature>
<protein>
    <submittedName>
        <fullName evidence="7">SANT/Myb domain</fullName>
    </submittedName>
</protein>
<evidence type="ECO:0000256" key="3">
    <source>
        <dbReference type="ARBA" id="ARBA00023125"/>
    </source>
</evidence>
<keyword evidence="8" id="KW-1185">Reference proteome</keyword>
<dbReference type="PROSITE" id="PS51294">
    <property type="entry name" value="HTH_MYB"/>
    <property type="match status" value="3"/>
</dbReference>
<dbReference type="SUPFAM" id="SSF46689">
    <property type="entry name" value="Homeodomain-like"/>
    <property type="match status" value="2"/>
</dbReference>
<evidence type="ECO:0000256" key="1">
    <source>
        <dbReference type="ARBA" id="ARBA00004123"/>
    </source>
</evidence>
<dbReference type="GO" id="GO:0005634">
    <property type="term" value="C:nucleus"/>
    <property type="evidence" value="ECO:0007669"/>
    <property type="project" value="UniProtKB-SubCell"/>
</dbReference>
<dbReference type="InterPro" id="IPR017930">
    <property type="entry name" value="Myb_dom"/>
</dbReference>
<dbReference type="PROSITE" id="PS50090">
    <property type="entry name" value="MYB_LIKE"/>
    <property type="match status" value="3"/>
</dbReference>
<dbReference type="Pfam" id="PF00249">
    <property type="entry name" value="Myb_DNA-binding"/>
    <property type="match status" value="1"/>
</dbReference>
<feature type="domain" description="HTH myb-type" evidence="6">
    <location>
        <begin position="98"/>
        <end position="134"/>
    </location>
</feature>
<evidence type="ECO:0000259" key="5">
    <source>
        <dbReference type="PROSITE" id="PS50090"/>
    </source>
</evidence>
<feature type="domain" description="HTH myb-type" evidence="6">
    <location>
        <begin position="42"/>
        <end position="97"/>
    </location>
</feature>
<evidence type="ECO:0000256" key="4">
    <source>
        <dbReference type="ARBA" id="ARBA00023242"/>
    </source>
</evidence>
<dbReference type="InterPro" id="IPR050560">
    <property type="entry name" value="MYB_TF"/>
</dbReference>
<dbReference type="CDD" id="cd00167">
    <property type="entry name" value="SANT"/>
    <property type="match status" value="3"/>
</dbReference>
<keyword evidence="3" id="KW-0238">DNA-binding</keyword>
<dbReference type="GO" id="GO:0000978">
    <property type="term" value="F:RNA polymerase II cis-regulatory region sequence-specific DNA binding"/>
    <property type="evidence" value="ECO:0007669"/>
    <property type="project" value="TreeGrafter"/>
</dbReference>
<accession>A0AAN8UY62</accession>
<dbReference type="EMBL" id="JBAMMX010000021">
    <property type="protein sequence ID" value="KAK6920181.1"/>
    <property type="molecule type" value="Genomic_DNA"/>
</dbReference>
<dbReference type="Pfam" id="PF13921">
    <property type="entry name" value="Myb_DNA-bind_6"/>
    <property type="match status" value="1"/>
</dbReference>
<evidence type="ECO:0000259" key="6">
    <source>
        <dbReference type="PROSITE" id="PS51294"/>
    </source>
</evidence>
<sequence>MLDDRLRVAVRKFAGRSWKKVAEYVTGRTDVQCLHRWQKVLDPSLVKGAWTKKEDDLIIELVGKEGTKKWSEIASHLPGRIGKQCRERWHNHLNPDINKAAWTEMEDSILVKAQLLNGNRWAEIVKLLPGRTQL</sequence>
<gene>
    <name evidence="7" type="ORF">RJ641_016085</name>
</gene>